<organism evidence="2 3">
    <name type="scientific">Aphanomyces euteiches</name>
    <dbReference type="NCBI Taxonomy" id="100861"/>
    <lineage>
        <taxon>Eukaryota</taxon>
        <taxon>Sar</taxon>
        <taxon>Stramenopiles</taxon>
        <taxon>Oomycota</taxon>
        <taxon>Saprolegniomycetes</taxon>
        <taxon>Saprolegniales</taxon>
        <taxon>Verrucalvaceae</taxon>
        <taxon>Aphanomyces</taxon>
    </lineage>
</organism>
<feature type="compositionally biased region" description="Low complexity" evidence="1">
    <location>
        <begin position="523"/>
        <end position="534"/>
    </location>
</feature>
<feature type="region of interest" description="Disordered" evidence="1">
    <location>
        <begin position="516"/>
        <end position="540"/>
    </location>
</feature>
<feature type="region of interest" description="Disordered" evidence="1">
    <location>
        <begin position="610"/>
        <end position="649"/>
    </location>
</feature>
<gene>
    <name evidence="2" type="ORF">Ae201684_012033</name>
</gene>
<keyword evidence="3" id="KW-1185">Reference proteome</keyword>
<evidence type="ECO:0000256" key="1">
    <source>
        <dbReference type="SAM" id="MobiDB-lite"/>
    </source>
</evidence>
<dbReference type="VEuPathDB" id="FungiDB:AeMF1_009648"/>
<evidence type="ECO:0000313" key="2">
    <source>
        <dbReference type="EMBL" id="KAF0730614.1"/>
    </source>
</evidence>
<dbReference type="AlphaFoldDB" id="A0A6G0WT32"/>
<comment type="caution">
    <text evidence="2">The sequence shown here is derived from an EMBL/GenBank/DDBJ whole genome shotgun (WGS) entry which is preliminary data.</text>
</comment>
<reference evidence="2 3" key="1">
    <citation type="submission" date="2019-07" db="EMBL/GenBank/DDBJ databases">
        <title>Genomics analysis of Aphanomyces spp. identifies a new class of oomycete effector associated with host adaptation.</title>
        <authorList>
            <person name="Gaulin E."/>
        </authorList>
    </citation>
    <scope>NUCLEOTIDE SEQUENCE [LARGE SCALE GENOMIC DNA]</scope>
    <source>
        <strain evidence="2 3">ATCC 201684</strain>
    </source>
</reference>
<name>A0A6G0WT32_9STRA</name>
<feature type="compositionally biased region" description="Basic and acidic residues" evidence="1">
    <location>
        <begin position="610"/>
        <end position="634"/>
    </location>
</feature>
<accession>A0A6G0WT32</accession>
<dbReference type="Proteomes" id="UP000481153">
    <property type="component" value="Unassembled WGS sequence"/>
</dbReference>
<dbReference type="EMBL" id="VJMJ01000153">
    <property type="protein sequence ID" value="KAF0730614.1"/>
    <property type="molecule type" value="Genomic_DNA"/>
</dbReference>
<sequence length="767" mass="85425">MSSNGHQDSDEESLAKLMKQRKKNLKANLESQLTKHAQTVDGALHAIEVALETLNTHFETYTKSSIRSNLAKIDEGLRGLQATVAKKAAKHATPAPKPPPKIDEHSKKNPLKIIIKRPKVSAAAVKSEQPSPSISSAKESTIPLPISMAPNDEGYVIYDMSMIPVPPIQLNNIALHLGNTPDAFCDGILWPVLVFANFADAKAWAMDTTLLELLHPTLDESDRVVFYFGRANTLQDLRQLAVVPMADLGLAPWSLDACSASTDSLYQLAMQQAAQFQAAICPLQAHEWLLQCSLEASSYEFWEPEKLASAASEISTNLNEPKFTDYQLLLYAFWPTLEASGWKCVPNSTNDIVGYAHVGVTFTSRKAVVLEAIKDLHANELHSIVWRYMLKANYANGAHGGYDVAGRTFGTMAEAVQAFFAQRQKSKKPSKTTSASSIATVPEVTFDQIYREMLQDGWYETSDSYGNLFCKPSYRTAVTPELGKDFFRSLADVELYVTLQDQPLWDRMVKKLQAQEPNYQQNAPKQSSKPAKVSSSKKRKADSSTTFDKVFAYLQTKGWFRHDDGRYFKPKANVDTATEGIDKFSSPGLLEAYLKSSGTWYKVKAVVDANPDHGRRDRSSPKPKREAKVKREPKPPPAPVASTAAPTTKKSRAMAKTTMAAVPEFQPTFSKVYRELQREGWFHKSGQFGWSYYKPGVNVKEAVLEEDWFSNEVQLELYLKTSGEWQRIVDQKNKELQELYGYYQPSATAPVAVAAPIAEPVSMLPPN</sequence>
<feature type="region of interest" description="Disordered" evidence="1">
    <location>
        <begin position="1"/>
        <end position="23"/>
    </location>
</feature>
<evidence type="ECO:0000313" key="3">
    <source>
        <dbReference type="Proteomes" id="UP000481153"/>
    </source>
</evidence>
<proteinExistence type="predicted"/>
<protein>
    <submittedName>
        <fullName evidence="2">Uncharacterized protein</fullName>
    </submittedName>
</protein>